<dbReference type="Pfam" id="PF00117">
    <property type="entry name" value="GATase"/>
    <property type="match status" value="1"/>
</dbReference>
<dbReference type="Gene3D" id="3.40.50.880">
    <property type="match status" value="1"/>
</dbReference>
<dbReference type="PROSITE" id="PS51273">
    <property type="entry name" value="GATASE_TYPE_1"/>
    <property type="match status" value="1"/>
</dbReference>
<dbReference type="Proteomes" id="UP000198379">
    <property type="component" value="Unassembled WGS sequence"/>
</dbReference>
<keyword evidence="2" id="KW-0315">Glutamine amidotransferase</keyword>
<dbReference type="InterPro" id="IPR029062">
    <property type="entry name" value="Class_I_gatase-like"/>
</dbReference>
<feature type="domain" description="Glutamine amidotransferase" evidence="1">
    <location>
        <begin position="26"/>
        <end position="199"/>
    </location>
</feature>
<dbReference type="EMBL" id="FZNY01000004">
    <property type="protein sequence ID" value="SNR94399.1"/>
    <property type="molecule type" value="Genomic_DNA"/>
</dbReference>
<dbReference type="GO" id="GO:0016740">
    <property type="term" value="F:transferase activity"/>
    <property type="evidence" value="ECO:0007669"/>
    <property type="project" value="UniProtKB-KW"/>
</dbReference>
<dbReference type="AlphaFoldDB" id="A0A239AFS1"/>
<sequence>MKNVKKRKILILDYSVDRLETPTIKNCLTEPNWEVSSLFIDTAASFPDDLITKEYTHIIHTGSALSINDTAPFTEKAIQYIQDACDKGIWQMGICYGHQLVCKALVGDHAIRSSPHGFEVGWGRVKFINSAASILQVEHQEDVWQHHFDEVVALPEGSEVLATNAHSSIQAYINYDLHLLGTQFHPEFSKEAGDAYFQKDRAFIEKNNVSVDDLVLGCPSFDTAKVFFTYFLSQESS</sequence>
<dbReference type="GO" id="GO:0005829">
    <property type="term" value="C:cytosol"/>
    <property type="evidence" value="ECO:0007669"/>
    <property type="project" value="TreeGrafter"/>
</dbReference>
<protein>
    <submittedName>
        <fullName evidence="2">GMP synthase - Glutamine amidotransferase</fullName>
    </submittedName>
</protein>
<dbReference type="InterPro" id="IPR017926">
    <property type="entry name" value="GATASE"/>
</dbReference>
<dbReference type="PANTHER" id="PTHR42695">
    <property type="entry name" value="GLUTAMINE AMIDOTRANSFERASE YLR126C-RELATED"/>
    <property type="match status" value="1"/>
</dbReference>
<dbReference type="CDD" id="cd03128">
    <property type="entry name" value="GAT_1"/>
    <property type="match status" value="1"/>
</dbReference>
<proteinExistence type="predicted"/>
<evidence type="ECO:0000259" key="1">
    <source>
        <dbReference type="Pfam" id="PF00117"/>
    </source>
</evidence>
<organism evidence="2 3">
    <name type="scientific">Dokdonia pacifica</name>
    <dbReference type="NCBI Taxonomy" id="1627892"/>
    <lineage>
        <taxon>Bacteria</taxon>
        <taxon>Pseudomonadati</taxon>
        <taxon>Bacteroidota</taxon>
        <taxon>Flavobacteriia</taxon>
        <taxon>Flavobacteriales</taxon>
        <taxon>Flavobacteriaceae</taxon>
        <taxon>Dokdonia</taxon>
    </lineage>
</organism>
<dbReference type="OrthoDB" id="9807137at2"/>
<evidence type="ECO:0000313" key="3">
    <source>
        <dbReference type="Proteomes" id="UP000198379"/>
    </source>
</evidence>
<keyword evidence="3" id="KW-1185">Reference proteome</keyword>
<gene>
    <name evidence="2" type="ORF">SAMN06265376_104401</name>
</gene>
<reference evidence="2 3" key="1">
    <citation type="submission" date="2017-06" db="EMBL/GenBank/DDBJ databases">
        <authorList>
            <person name="Kim H.J."/>
            <person name="Triplett B.A."/>
        </authorList>
    </citation>
    <scope>NUCLEOTIDE SEQUENCE [LARGE SCALE GENOMIC DNA]</scope>
    <source>
        <strain evidence="2 3">DSM 25597</strain>
    </source>
</reference>
<dbReference type="SUPFAM" id="SSF52317">
    <property type="entry name" value="Class I glutamine amidotransferase-like"/>
    <property type="match status" value="1"/>
</dbReference>
<keyword evidence="2" id="KW-0808">Transferase</keyword>
<dbReference type="PANTHER" id="PTHR42695:SF5">
    <property type="entry name" value="GLUTAMINE AMIDOTRANSFERASE YLR126C-RELATED"/>
    <property type="match status" value="1"/>
</dbReference>
<evidence type="ECO:0000313" key="2">
    <source>
        <dbReference type="EMBL" id="SNR94399.1"/>
    </source>
</evidence>
<accession>A0A239AFS1</accession>
<name>A0A239AFS1_9FLAO</name>
<dbReference type="InterPro" id="IPR044992">
    <property type="entry name" value="ChyE-like"/>
</dbReference>